<evidence type="ECO:0000313" key="2">
    <source>
        <dbReference type="EMBL" id="MBD2530250.1"/>
    </source>
</evidence>
<comment type="caution">
    <text evidence="2">The sequence shown here is derived from an EMBL/GenBank/DDBJ whole genome shotgun (WGS) entry which is preliminary data.</text>
</comment>
<gene>
    <name evidence="2" type="ORF">H6G97_11990</name>
</gene>
<organism evidence="2 3">
    <name type="scientific">Nostoc flagelliforme FACHB-838</name>
    <dbReference type="NCBI Taxonomy" id="2692904"/>
    <lineage>
        <taxon>Bacteria</taxon>
        <taxon>Bacillati</taxon>
        <taxon>Cyanobacteriota</taxon>
        <taxon>Cyanophyceae</taxon>
        <taxon>Nostocales</taxon>
        <taxon>Nostocaceae</taxon>
        <taxon>Nostoc</taxon>
    </lineage>
</organism>
<accession>A0ABR8DPZ2</accession>
<name>A0ABR8DPZ2_9NOSO</name>
<dbReference type="RefSeq" id="WP_190940810.1">
    <property type="nucleotide sequence ID" value="NZ_JACJSI010000018.1"/>
</dbReference>
<dbReference type="Pfam" id="PF03235">
    <property type="entry name" value="GmrSD_N"/>
    <property type="match status" value="1"/>
</dbReference>
<dbReference type="PANTHER" id="PTHR39639">
    <property type="entry name" value="CHROMOSOME 16, WHOLE GENOME SHOTGUN SEQUENCE"/>
    <property type="match status" value="1"/>
</dbReference>
<evidence type="ECO:0000259" key="1">
    <source>
        <dbReference type="Pfam" id="PF03235"/>
    </source>
</evidence>
<dbReference type="Proteomes" id="UP000623440">
    <property type="component" value="Unassembled WGS sequence"/>
</dbReference>
<dbReference type="PANTHER" id="PTHR39639:SF1">
    <property type="entry name" value="DUF262 DOMAIN-CONTAINING PROTEIN"/>
    <property type="match status" value="1"/>
</dbReference>
<keyword evidence="3" id="KW-1185">Reference proteome</keyword>
<protein>
    <submittedName>
        <fullName evidence="2">DUF262 domain-containing protein</fullName>
    </submittedName>
</protein>
<proteinExistence type="predicted"/>
<feature type="domain" description="GmrSD restriction endonucleases N-terminal" evidence="1">
    <location>
        <begin position="43"/>
        <end position="223"/>
    </location>
</feature>
<sequence>MDNNYPFDEEQIWFNDYADEEDDFQIDEYDLTSTPNDFNVITIYNFMESGAVKIPGFQRNYVWDINRASKLIESIILGLPIPQIFLYEEARNKFLIIDGQQRLMSIYYFIKGRFPLKEKRVELRRIFEKDGSIPDKILSNENYFSKFDLSLTQKLPEQPNKFKGLNYHTLGDYKTQFELRPIRNVIVKQNFPKDDSSSIYEIFNRLNSGGVNLYPQEIRASLYHSPFYEMLNRLNMEEGWRKLLQMNEPDIHMKDVELLLRGFAMLIDGEDYAPSLPKFLNNFSRRSRKNTQEQNDYLENLFKSFLRQFESLPEDPFIGKRNKRFHIALFEAVFASVCKPIFLQHEFLDSPVDISKIKQIEIDGQFIKASSEGTTKKTNVEIRLKRAKDILGIQG</sequence>
<evidence type="ECO:0000313" key="3">
    <source>
        <dbReference type="Proteomes" id="UP000623440"/>
    </source>
</evidence>
<dbReference type="InterPro" id="IPR004919">
    <property type="entry name" value="GmrSD_N"/>
</dbReference>
<reference evidence="2 3" key="1">
    <citation type="journal article" date="2020" name="ISME J.">
        <title>Comparative genomics reveals insights into cyanobacterial evolution and habitat adaptation.</title>
        <authorList>
            <person name="Chen M.Y."/>
            <person name="Teng W.K."/>
            <person name="Zhao L."/>
            <person name="Hu C.X."/>
            <person name="Zhou Y.K."/>
            <person name="Han B.P."/>
            <person name="Song L.R."/>
            <person name="Shu W.S."/>
        </authorList>
    </citation>
    <scope>NUCLEOTIDE SEQUENCE [LARGE SCALE GENOMIC DNA]</scope>
    <source>
        <strain evidence="2 3">FACHB-838</strain>
    </source>
</reference>
<dbReference type="EMBL" id="JACJSI010000018">
    <property type="protein sequence ID" value="MBD2530250.1"/>
    <property type="molecule type" value="Genomic_DNA"/>
</dbReference>